<dbReference type="AlphaFoldDB" id="X0YUV6"/>
<accession>X0YUV6</accession>
<feature type="non-terminal residue" evidence="1">
    <location>
        <position position="31"/>
    </location>
</feature>
<organism evidence="1">
    <name type="scientific">marine sediment metagenome</name>
    <dbReference type="NCBI Taxonomy" id="412755"/>
    <lineage>
        <taxon>unclassified sequences</taxon>
        <taxon>metagenomes</taxon>
        <taxon>ecological metagenomes</taxon>
    </lineage>
</organism>
<dbReference type="EMBL" id="BART01003691">
    <property type="protein sequence ID" value="GAG60025.1"/>
    <property type="molecule type" value="Genomic_DNA"/>
</dbReference>
<dbReference type="Gene3D" id="3.40.50.720">
    <property type="entry name" value="NAD(P)-binding Rossmann-like Domain"/>
    <property type="match status" value="1"/>
</dbReference>
<evidence type="ECO:0000313" key="1">
    <source>
        <dbReference type="EMBL" id="GAG60025.1"/>
    </source>
</evidence>
<gene>
    <name evidence="1" type="ORF">S01H4_09921</name>
</gene>
<comment type="caution">
    <text evidence="1">The sequence shown here is derived from an EMBL/GenBank/DDBJ whole genome shotgun (WGS) entry which is preliminary data.</text>
</comment>
<evidence type="ECO:0008006" key="2">
    <source>
        <dbReference type="Google" id="ProtNLM"/>
    </source>
</evidence>
<name>X0YUV6_9ZZZZ</name>
<dbReference type="InterPro" id="IPR036291">
    <property type="entry name" value="NAD(P)-bd_dom_sf"/>
</dbReference>
<protein>
    <recommendedName>
        <fullName evidence="2">CoA-binding domain-containing protein</fullName>
    </recommendedName>
</protein>
<sequence>MSLKSLFYPSSIAVIGVSREEHKVGHLIFDN</sequence>
<proteinExistence type="predicted"/>
<reference evidence="1" key="1">
    <citation type="journal article" date="2014" name="Front. Microbiol.">
        <title>High frequency of phylogenetically diverse reductive dehalogenase-homologous genes in deep subseafloor sedimentary metagenomes.</title>
        <authorList>
            <person name="Kawai M."/>
            <person name="Futagami T."/>
            <person name="Toyoda A."/>
            <person name="Takaki Y."/>
            <person name="Nishi S."/>
            <person name="Hori S."/>
            <person name="Arai W."/>
            <person name="Tsubouchi T."/>
            <person name="Morono Y."/>
            <person name="Uchiyama I."/>
            <person name="Ito T."/>
            <person name="Fujiyama A."/>
            <person name="Inagaki F."/>
            <person name="Takami H."/>
        </authorList>
    </citation>
    <scope>NUCLEOTIDE SEQUENCE</scope>
    <source>
        <strain evidence="1">Expedition CK06-06</strain>
    </source>
</reference>
<dbReference type="SUPFAM" id="SSF51735">
    <property type="entry name" value="NAD(P)-binding Rossmann-fold domains"/>
    <property type="match status" value="1"/>
</dbReference>